<dbReference type="SMART" id="SM00304">
    <property type="entry name" value="HAMP"/>
    <property type="match status" value="1"/>
</dbReference>
<gene>
    <name evidence="10" type="ORF">EDM56_09085</name>
</gene>
<dbReference type="OrthoDB" id="2476080at2"/>
<organism evidence="10 11">
    <name type="scientific">Brevibacillus fluminis</name>
    <dbReference type="NCBI Taxonomy" id="511487"/>
    <lineage>
        <taxon>Bacteria</taxon>
        <taxon>Bacillati</taxon>
        <taxon>Bacillota</taxon>
        <taxon>Bacilli</taxon>
        <taxon>Bacillales</taxon>
        <taxon>Paenibacillaceae</taxon>
        <taxon>Brevibacillus</taxon>
    </lineage>
</organism>
<name>A0A3M8DR73_9BACL</name>
<dbReference type="GO" id="GO:0007165">
    <property type="term" value="P:signal transduction"/>
    <property type="evidence" value="ECO:0007669"/>
    <property type="project" value="UniProtKB-KW"/>
</dbReference>
<dbReference type="InterPro" id="IPR004010">
    <property type="entry name" value="Double_Cache_2"/>
</dbReference>
<dbReference type="InterPro" id="IPR004089">
    <property type="entry name" value="MCPsignal_dom"/>
</dbReference>
<sequence>MNKKVSIRFKLLVTIIVITLAPIFALSYLEYMSAEKAVKNLTTQDLKYLTHLKAMELAPLLQKTDLTDSEKAKVDEVVKDVATTYYQPNGMIGYAYIYDNTGTLLFHPKDPGKNIGQEAFMKQMIQEKTGYLEYIWEGKKKITAYEELPNGWMLAIGSYEDDLLQPINKNKIVMFAIAVAGFVVAALAGIFIVNRILVPLRKLVAAMKAAETGDLTVQVPVQTGDELGQLSAMFNEMMMVFRKMLAEVQEVSEQVAASSQQLTASAAESARASEQISIAATDIAQGSETQKETVQLTTNSLHSIGQDIGQIAKYADHVNADSKEAYQFAHEGEQKLGELVKEMDDITCKVQSTEKVIRDLGAQSEQILGIITMIREISNQTNLLALNAAIEAARAGEQGRSFAVVATEVRKLAEQSGKSAEEISALIHTINDEISQAVSAMEQTTEVVRFGREGVSTAGEAFQRILRSVDDVNKQITRMNQSSQAIAQDTQKIVGDADKITSLAEQAAVDTQEVAAASEQQTATSEEMSAASDVLAIMAEKLSEQVKRFTI</sequence>
<dbReference type="RefSeq" id="WP_122917563.1">
    <property type="nucleotide sequence ID" value="NZ_RHHQ01000007.1"/>
</dbReference>
<protein>
    <submittedName>
        <fullName evidence="10">Methyl-accepting chemotaxis protein</fullName>
    </submittedName>
</protein>
<dbReference type="GO" id="GO:0005886">
    <property type="term" value="C:plasma membrane"/>
    <property type="evidence" value="ECO:0007669"/>
    <property type="project" value="UniProtKB-SubCell"/>
</dbReference>
<keyword evidence="7" id="KW-1133">Transmembrane helix</keyword>
<evidence type="ECO:0000256" key="3">
    <source>
        <dbReference type="ARBA" id="ARBA00023136"/>
    </source>
</evidence>
<evidence type="ECO:0000256" key="7">
    <source>
        <dbReference type="SAM" id="Phobius"/>
    </source>
</evidence>
<feature type="domain" description="Methyl-accepting transducer" evidence="8">
    <location>
        <begin position="265"/>
        <end position="536"/>
    </location>
</feature>
<keyword evidence="2" id="KW-1003">Cell membrane</keyword>
<keyword evidence="4 6" id="KW-0807">Transducer</keyword>
<feature type="domain" description="HAMP" evidence="9">
    <location>
        <begin position="194"/>
        <end position="246"/>
    </location>
</feature>
<dbReference type="SMART" id="SM00283">
    <property type="entry name" value="MA"/>
    <property type="match status" value="1"/>
</dbReference>
<dbReference type="EMBL" id="RHHQ01000007">
    <property type="protein sequence ID" value="RNB90636.1"/>
    <property type="molecule type" value="Genomic_DNA"/>
</dbReference>
<dbReference type="AlphaFoldDB" id="A0A3M8DR73"/>
<dbReference type="Pfam" id="PF00015">
    <property type="entry name" value="MCPsignal"/>
    <property type="match status" value="1"/>
</dbReference>
<dbReference type="SUPFAM" id="SSF58104">
    <property type="entry name" value="Methyl-accepting chemotaxis protein (MCP) signaling domain"/>
    <property type="match status" value="1"/>
</dbReference>
<evidence type="ECO:0000256" key="2">
    <source>
        <dbReference type="ARBA" id="ARBA00022475"/>
    </source>
</evidence>
<proteinExistence type="inferred from homology"/>
<feature type="transmembrane region" description="Helical" evidence="7">
    <location>
        <begin position="172"/>
        <end position="193"/>
    </location>
</feature>
<dbReference type="Pfam" id="PF08269">
    <property type="entry name" value="dCache_2"/>
    <property type="match status" value="1"/>
</dbReference>
<dbReference type="PANTHER" id="PTHR32089:SF112">
    <property type="entry name" value="LYSOZYME-LIKE PROTEIN-RELATED"/>
    <property type="match status" value="1"/>
</dbReference>
<dbReference type="PROSITE" id="PS50885">
    <property type="entry name" value="HAMP"/>
    <property type="match status" value="1"/>
</dbReference>
<evidence type="ECO:0000256" key="4">
    <source>
        <dbReference type="ARBA" id="ARBA00023224"/>
    </source>
</evidence>
<evidence type="ECO:0000259" key="8">
    <source>
        <dbReference type="PROSITE" id="PS50111"/>
    </source>
</evidence>
<keyword evidence="7" id="KW-0812">Transmembrane</keyword>
<evidence type="ECO:0000313" key="10">
    <source>
        <dbReference type="EMBL" id="RNB90636.1"/>
    </source>
</evidence>
<dbReference type="Pfam" id="PF00672">
    <property type="entry name" value="HAMP"/>
    <property type="match status" value="1"/>
</dbReference>
<dbReference type="CDD" id="cd12912">
    <property type="entry name" value="PDC2_MCP_like"/>
    <property type="match status" value="1"/>
</dbReference>
<dbReference type="PROSITE" id="PS50111">
    <property type="entry name" value="CHEMOTAXIS_TRANSDUC_2"/>
    <property type="match status" value="1"/>
</dbReference>
<dbReference type="Proteomes" id="UP000271031">
    <property type="component" value="Unassembled WGS sequence"/>
</dbReference>
<evidence type="ECO:0000256" key="1">
    <source>
        <dbReference type="ARBA" id="ARBA00004236"/>
    </source>
</evidence>
<evidence type="ECO:0000313" key="11">
    <source>
        <dbReference type="Proteomes" id="UP000271031"/>
    </source>
</evidence>
<accession>A0A3M8DR73</accession>
<dbReference type="CDD" id="cd11386">
    <property type="entry name" value="MCP_signal"/>
    <property type="match status" value="1"/>
</dbReference>
<dbReference type="CDD" id="cd06225">
    <property type="entry name" value="HAMP"/>
    <property type="match status" value="1"/>
</dbReference>
<evidence type="ECO:0000259" key="9">
    <source>
        <dbReference type="PROSITE" id="PS50885"/>
    </source>
</evidence>
<reference evidence="10 11" key="1">
    <citation type="submission" date="2018-10" db="EMBL/GenBank/DDBJ databases">
        <title>Phylogenomics of Brevibacillus.</title>
        <authorList>
            <person name="Dunlap C."/>
        </authorList>
    </citation>
    <scope>NUCLEOTIDE SEQUENCE [LARGE SCALE GENOMIC DNA]</scope>
    <source>
        <strain evidence="10 11">JCM 15716</strain>
    </source>
</reference>
<comment type="similarity">
    <text evidence="5">Belongs to the methyl-accepting chemotaxis (MCP) protein family.</text>
</comment>
<dbReference type="PANTHER" id="PTHR32089">
    <property type="entry name" value="METHYL-ACCEPTING CHEMOTAXIS PROTEIN MCPB"/>
    <property type="match status" value="1"/>
</dbReference>
<evidence type="ECO:0000256" key="6">
    <source>
        <dbReference type="PROSITE-ProRule" id="PRU00284"/>
    </source>
</evidence>
<dbReference type="InterPro" id="IPR003660">
    <property type="entry name" value="HAMP_dom"/>
</dbReference>
<evidence type="ECO:0000256" key="5">
    <source>
        <dbReference type="ARBA" id="ARBA00029447"/>
    </source>
</evidence>
<dbReference type="Gene3D" id="3.30.450.20">
    <property type="entry name" value="PAS domain"/>
    <property type="match status" value="1"/>
</dbReference>
<keyword evidence="3 7" id="KW-0472">Membrane</keyword>
<comment type="subcellular location">
    <subcellularLocation>
        <location evidence="1">Cell membrane</location>
    </subcellularLocation>
</comment>
<keyword evidence="11" id="KW-1185">Reference proteome</keyword>
<comment type="caution">
    <text evidence="10">The sequence shown here is derived from an EMBL/GenBank/DDBJ whole genome shotgun (WGS) entry which is preliminary data.</text>
</comment>
<dbReference type="Gene3D" id="1.10.287.950">
    <property type="entry name" value="Methyl-accepting chemotaxis protein"/>
    <property type="match status" value="1"/>
</dbReference>